<dbReference type="Proteomes" id="UP001498398">
    <property type="component" value="Unassembled WGS sequence"/>
</dbReference>
<evidence type="ECO:0000313" key="1">
    <source>
        <dbReference type="EMBL" id="KAK7459516.1"/>
    </source>
</evidence>
<organism evidence="1 2">
    <name type="scientific">Marasmiellus scandens</name>
    <dbReference type="NCBI Taxonomy" id="2682957"/>
    <lineage>
        <taxon>Eukaryota</taxon>
        <taxon>Fungi</taxon>
        <taxon>Dikarya</taxon>
        <taxon>Basidiomycota</taxon>
        <taxon>Agaricomycotina</taxon>
        <taxon>Agaricomycetes</taxon>
        <taxon>Agaricomycetidae</taxon>
        <taxon>Agaricales</taxon>
        <taxon>Marasmiineae</taxon>
        <taxon>Omphalotaceae</taxon>
        <taxon>Marasmiellus</taxon>
    </lineage>
</organism>
<keyword evidence="2" id="KW-1185">Reference proteome</keyword>
<dbReference type="Gene3D" id="3.30.900.20">
    <property type="match status" value="1"/>
</dbReference>
<evidence type="ECO:0000313" key="2">
    <source>
        <dbReference type="Proteomes" id="UP001498398"/>
    </source>
</evidence>
<sequence>MVKLDIDVVTDGIAAKLWTSFLGHILFLKSQVPFLVLQLARLPGAKADSRAAKQKQELLDSFDTISSHLVTTFTALSTALTRSKSLTEPTDVVAPTTKTVKRVGRVYMAIILGPSIGMQYRHPIWVPY</sequence>
<comment type="caution">
    <text evidence="1">The sequence shown here is derived from an EMBL/GenBank/DDBJ whole genome shotgun (WGS) entry which is preliminary data.</text>
</comment>
<protein>
    <submittedName>
        <fullName evidence="1">Uncharacterized protein</fullName>
    </submittedName>
</protein>
<dbReference type="InterPro" id="IPR053729">
    <property type="entry name" value="MAD2L1BP_domain_sf"/>
</dbReference>
<name>A0ABR1JIL2_9AGAR</name>
<reference evidence="1 2" key="1">
    <citation type="submission" date="2024-01" db="EMBL/GenBank/DDBJ databases">
        <title>A draft genome for the cacao thread blight pathogen Marasmiellus scandens.</title>
        <authorList>
            <person name="Baruah I.K."/>
            <person name="Leung J."/>
            <person name="Bukari Y."/>
            <person name="Amoako-Attah I."/>
            <person name="Meinhardt L.W."/>
            <person name="Bailey B.A."/>
            <person name="Cohen S.P."/>
        </authorList>
    </citation>
    <scope>NUCLEOTIDE SEQUENCE [LARGE SCALE GENOMIC DNA]</scope>
    <source>
        <strain evidence="1 2">GH-19</strain>
    </source>
</reference>
<accession>A0ABR1JIL2</accession>
<gene>
    <name evidence="1" type="ORF">VKT23_009499</name>
</gene>
<dbReference type="EMBL" id="JBANRG010000016">
    <property type="protein sequence ID" value="KAK7459516.1"/>
    <property type="molecule type" value="Genomic_DNA"/>
</dbReference>
<proteinExistence type="predicted"/>